<dbReference type="AlphaFoldDB" id="A0A6C0DUC6"/>
<organism evidence="1">
    <name type="scientific">viral metagenome</name>
    <dbReference type="NCBI Taxonomy" id="1070528"/>
    <lineage>
        <taxon>unclassified sequences</taxon>
        <taxon>metagenomes</taxon>
        <taxon>organismal metagenomes</taxon>
    </lineage>
</organism>
<dbReference type="EMBL" id="MN739669">
    <property type="protein sequence ID" value="QHT19843.1"/>
    <property type="molecule type" value="Genomic_DNA"/>
</dbReference>
<accession>A0A6C0DUC6</accession>
<name>A0A6C0DUC6_9ZZZZ</name>
<evidence type="ECO:0008006" key="2">
    <source>
        <dbReference type="Google" id="ProtNLM"/>
    </source>
</evidence>
<reference evidence="1" key="1">
    <citation type="journal article" date="2020" name="Nature">
        <title>Giant virus diversity and host interactions through global metagenomics.</title>
        <authorList>
            <person name="Schulz F."/>
            <person name="Roux S."/>
            <person name="Paez-Espino D."/>
            <person name="Jungbluth S."/>
            <person name="Walsh D.A."/>
            <person name="Denef V.J."/>
            <person name="McMahon K.D."/>
            <person name="Konstantinidis K.T."/>
            <person name="Eloe-Fadrosh E.A."/>
            <person name="Kyrpides N.C."/>
            <person name="Woyke T."/>
        </authorList>
    </citation>
    <scope>NUCLEOTIDE SEQUENCE</scope>
    <source>
        <strain evidence="1">GVMAG-M-3300023174-5</strain>
    </source>
</reference>
<protein>
    <recommendedName>
        <fullName evidence="2">Glycosyltransferase</fullName>
    </recommendedName>
</protein>
<proteinExistence type="predicted"/>
<sequence>MNINNYGFIITRHVNSEKTNKYWNRCIRCIRKFYPLKKIVVIDDNSNKDFVKSEFVYKNVEFIQSEYPGRGELLPYYYFHKHKFFDNAVIIHDSVFFHQRINFDAIKYKAIPLWHFNSDKENVENTLRLASVLNNSYDVKKQLVDREIKVLGFKKDMWFGCFGVQSYINHAFLSKMQNKYALFNLLGVVTNRSDRCCLERILGIIFFSNQRNLYKRQSLLGNIMTYSVWGYSFEQYCKFLENNKGSPLPLVKVWTGR</sequence>
<evidence type="ECO:0000313" key="1">
    <source>
        <dbReference type="EMBL" id="QHT19843.1"/>
    </source>
</evidence>